<evidence type="ECO:0008006" key="4">
    <source>
        <dbReference type="Google" id="ProtNLM"/>
    </source>
</evidence>
<dbReference type="Gene3D" id="3.15.10.30">
    <property type="entry name" value="Haemolymph juvenile hormone binding protein"/>
    <property type="match status" value="2"/>
</dbReference>
<dbReference type="InterPro" id="IPR010562">
    <property type="entry name" value="Haemolymph_juvenile_hormone-bd"/>
</dbReference>
<comment type="caution">
    <text evidence="2">The sequence shown here is derived from an EMBL/GenBank/DDBJ whole genome shotgun (WGS) entry which is preliminary data.</text>
</comment>
<dbReference type="Pfam" id="PF06585">
    <property type="entry name" value="JHBP"/>
    <property type="match status" value="1"/>
</dbReference>
<keyword evidence="1" id="KW-0732">Signal</keyword>
<dbReference type="OMA" id="DPMKQDQ"/>
<dbReference type="EMBL" id="LSRL02000088">
    <property type="protein sequence ID" value="TDG44999.1"/>
    <property type="molecule type" value="Genomic_DNA"/>
</dbReference>
<sequence length="249" mass="28769">MFDALDLGLVCFFVSLVHVKGLEYYTEKPSYIESCRIKEPGFTNCSTRSIQAFLNEVIKGIPEIEESFGPIDPMKQDQLTFTQTNSDVSSISANLSDLVIRGFGKLIVKESKVSKKDFSWQDKIYIPRMRFDDDLDILLNAKTRLYEKGGYTFYNVTDVSVKLKVGHVRTYLDNLFNGHSKEVEQSTNEFFNENWRSFFETFRPLITETLESTLFDLLKKMFSLMPANFFIEDIPNSLLLYGRKSRLTA</sequence>
<name>A0A484B8M2_DRONA</name>
<protein>
    <recommendedName>
        <fullName evidence="4">Hemolymph juvenile hormone binding protein</fullName>
    </recommendedName>
</protein>
<gene>
    <name evidence="2" type="ORF">AWZ03_008560</name>
</gene>
<dbReference type="Proteomes" id="UP000295192">
    <property type="component" value="Unassembled WGS sequence"/>
</dbReference>
<dbReference type="InterPro" id="IPR038606">
    <property type="entry name" value="To_sf"/>
</dbReference>
<dbReference type="GO" id="GO:0005615">
    <property type="term" value="C:extracellular space"/>
    <property type="evidence" value="ECO:0007669"/>
    <property type="project" value="TreeGrafter"/>
</dbReference>
<evidence type="ECO:0000313" key="3">
    <source>
        <dbReference type="Proteomes" id="UP000295192"/>
    </source>
</evidence>
<dbReference type="PANTHER" id="PTHR11008:SF25">
    <property type="entry name" value="IP09473P-RELATED"/>
    <property type="match status" value="1"/>
</dbReference>
<dbReference type="OrthoDB" id="8175281at2759"/>
<dbReference type="PANTHER" id="PTHR11008">
    <property type="entry name" value="PROTEIN TAKEOUT-LIKE PROTEIN"/>
    <property type="match status" value="1"/>
</dbReference>
<accession>A0A484B8M2</accession>
<evidence type="ECO:0000256" key="1">
    <source>
        <dbReference type="SAM" id="SignalP"/>
    </source>
</evidence>
<dbReference type="AlphaFoldDB" id="A0A484B8M2"/>
<feature type="chain" id="PRO_5019729634" description="Hemolymph juvenile hormone binding protein" evidence="1">
    <location>
        <begin position="22"/>
        <end position="249"/>
    </location>
</feature>
<proteinExistence type="predicted"/>
<dbReference type="SMART" id="SM00700">
    <property type="entry name" value="JHBP"/>
    <property type="match status" value="1"/>
</dbReference>
<evidence type="ECO:0000313" key="2">
    <source>
        <dbReference type="EMBL" id="TDG44999.1"/>
    </source>
</evidence>
<keyword evidence="3" id="KW-1185">Reference proteome</keyword>
<feature type="signal peptide" evidence="1">
    <location>
        <begin position="1"/>
        <end position="21"/>
    </location>
</feature>
<reference evidence="2 3" key="1">
    <citation type="journal article" date="2019" name="J. Hered.">
        <title>An Improved Genome Assembly for Drosophila navojoa, the Basal Species in the mojavensis Cluster.</title>
        <authorList>
            <person name="Vanderlinde T."/>
            <person name="Dupim E.G."/>
            <person name="Nazario-Yepiz N.O."/>
            <person name="Carvalho A.B."/>
        </authorList>
    </citation>
    <scope>NUCLEOTIDE SEQUENCE [LARGE SCALE GENOMIC DNA]</scope>
    <source>
        <strain evidence="2">Navoj_Jal97</strain>
        <tissue evidence="2">Whole organism</tissue>
    </source>
</reference>
<organism evidence="2 3">
    <name type="scientific">Drosophila navojoa</name>
    <name type="common">Fruit fly</name>
    <dbReference type="NCBI Taxonomy" id="7232"/>
    <lineage>
        <taxon>Eukaryota</taxon>
        <taxon>Metazoa</taxon>
        <taxon>Ecdysozoa</taxon>
        <taxon>Arthropoda</taxon>
        <taxon>Hexapoda</taxon>
        <taxon>Insecta</taxon>
        <taxon>Pterygota</taxon>
        <taxon>Neoptera</taxon>
        <taxon>Endopterygota</taxon>
        <taxon>Diptera</taxon>
        <taxon>Brachycera</taxon>
        <taxon>Muscomorpha</taxon>
        <taxon>Ephydroidea</taxon>
        <taxon>Drosophilidae</taxon>
        <taxon>Drosophila</taxon>
    </lineage>
</organism>